<gene>
    <name evidence="2" type="ORF">Vretifemale_14538</name>
</gene>
<feature type="region of interest" description="Disordered" evidence="1">
    <location>
        <begin position="1"/>
        <end position="42"/>
    </location>
</feature>
<evidence type="ECO:0000313" key="3">
    <source>
        <dbReference type="Proteomes" id="UP000747110"/>
    </source>
</evidence>
<dbReference type="EMBL" id="BNCP01000035">
    <property type="protein sequence ID" value="GIL86098.1"/>
    <property type="molecule type" value="Genomic_DNA"/>
</dbReference>
<feature type="non-terminal residue" evidence="2">
    <location>
        <position position="1"/>
    </location>
</feature>
<sequence length="156" mass="16164">SMTEDEPARPPPPPPAGAAAAAAAGAKAVKDRFPGTDEGNLAPDLTTASTPVSLSPLLTAGLLLVLVPGTPVAAALLKSAWLSPRVSSRPIASSPVALLRTYRPTVTVNSRSMLTNTSSTPTPSKGFSRATCTWKLHIQQRTTEGGNGRRRATEKE</sequence>
<comment type="caution">
    <text evidence="2">The sequence shown here is derived from an EMBL/GenBank/DDBJ whole genome shotgun (WGS) entry which is preliminary data.</text>
</comment>
<dbReference type="AlphaFoldDB" id="A0A8J4CPU9"/>
<organism evidence="2 3">
    <name type="scientific">Volvox reticuliferus</name>
    <dbReference type="NCBI Taxonomy" id="1737510"/>
    <lineage>
        <taxon>Eukaryota</taxon>
        <taxon>Viridiplantae</taxon>
        <taxon>Chlorophyta</taxon>
        <taxon>core chlorophytes</taxon>
        <taxon>Chlorophyceae</taxon>
        <taxon>CS clade</taxon>
        <taxon>Chlamydomonadales</taxon>
        <taxon>Volvocaceae</taxon>
        <taxon>Volvox</taxon>
    </lineage>
</organism>
<dbReference type="Proteomes" id="UP000747110">
    <property type="component" value="Unassembled WGS sequence"/>
</dbReference>
<keyword evidence="3" id="KW-1185">Reference proteome</keyword>
<feature type="compositionally biased region" description="Low complexity" evidence="1">
    <location>
        <begin position="17"/>
        <end position="27"/>
    </location>
</feature>
<name>A0A8J4CPU9_9CHLO</name>
<evidence type="ECO:0000256" key="1">
    <source>
        <dbReference type="SAM" id="MobiDB-lite"/>
    </source>
</evidence>
<reference evidence="2" key="1">
    <citation type="journal article" date="2021" name="Proc. Natl. Acad. Sci. U.S.A.">
        <title>Three genomes in the algal genus Volvox reveal the fate of a haploid sex-determining region after a transition to homothallism.</title>
        <authorList>
            <person name="Yamamoto K."/>
            <person name="Hamaji T."/>
            <person name="Kawai-Toyooka H."/>
            <person name="Matsuzaki R."/>
            <person name="Takahashi F."/>
            <person name="Nishimura Y."/>
            <person name="Kawachi M."/>
            <person name="Noguchi H."/>
            <person name="Minakuchi Y."/>
            <person name="Umen J.G."/>
            <person name="Toyoda A."/>
            <person name="Nozaki H."/>
        </authorList>
    </citation>
    <scope>NUCLEOTIDE SEQUENCE</scope>
    <source>
        <strain evidence="2">NIES-3786</strain>
    </source>
</reference>
<evidence type="ECO:0000313" key="2">
    <source>
        <dbReference type="EMBL" id="GIL86098.1"/>
    </source>
</evidence>
<proteinExistence type="predicted"/>
<protein>
    <submittedName>
        <fullName evidence="2">Uncharacterized protein</fullName>
    </submittedName>
</protein>
<accession>A0A8J4CPU9</accession>